<dbReference type="Pfam" id="PF21746">
    <property type="entry name" value="DUF6869"/>
    <property type="match status" value="1"/>
</dbReference>
<accession>D2QWE6</accession>
<evidence type="ECO:0000259" key="1">
    <source>
        <dbReference type="Pfam" id="PF21746"/>
    </source>
</evidence>
<dbReference type="EMBL" id="CP001848">
    <property type="protein sequence ID" value="ADB17749.1"/>
    <property type="molecule type" value="Genomic_DNA"/>
</dbReference>
<feature type="domain" description="DUF6869" evidence="1">
    <location>
        <begin position="123"/>
        <end position="218"/>
    </location>
</feature>
<evidence type="ECO:0000313" key="2">
    <source>
        <dbReference type="EMBL" id="ADB17749.1"/>
    </source>
</evidence>
<dbReference type="AlphaFoldDB" id="D2QWE6"/>
<name>D2QWE6_PIRSD</name>
<dbReference type="InterPro" id="IPR049221">
    <property type="entry name" value="DUF6869"/>
</dbReference>
<sequence length="221" mass="25385">MVAAQVMGQANIRQNLANLRKGSGSYIWCRSATFPHAAIQAFLQGVMEFWQTLLHTTQFDYQNATPLFISRLLVSLSRGVLQKGWKENYMAFERLWDQLNNHVLEEIAQNWVLELRKDLPEDDREYASRVKVVMFTATQIQLWQFLMTAIEFAHSEHELAEIAAGPLAYFLRKFGEEFSLPLETQAQSNSKLVQALGMIEATMVPESVWQQILTIREESAS</sequence>
<organism evidence="2 3">
    <name type="scientific">Pirellula staleyi (strain ATCC 27377 / DSM 6068 / ICPB 4128)</name>
    <name type="common">Pirella staleyi</name>
    <dbReference type="NCBI Taxonomy" id="530564"/>
    <lineage>
        <taxon>Bacteria</taxon>
        <taxon>Pseudomonadati</taxon>
        <taxon>Planctomycetota</taxon>
        <taxon>Planctomycetia</taxon>
        <taxon>Pirellulales</taxon>
        <taxon>Pirellulaceae</taxon>
        <taxon>Pirellula</taxon>
    </lineage>
</organism>
<evidence type="ECO:0000313" key="3">
    <source>
        <dbReference type="Proteomes" id="UP000001887"/>
    </source>
</evidence>
<proteinExistence type="predicted"/>
<protein>
    <recommendedName>
        <fullName evidence="1">DUF6869 domain-containing protein</fullName>
    </recommendedName>
</protein>
<dbReference type="KEGG" id="psl:Psta_3085"/>
<gene>
    <name evidence="2" type="ordered locus">Psta_3085</name>
</gene>
<dbReference type="HOGENOM" id="CLU_1249674_0_0_0"/>
<dbReference type="Proteomes" id="UP000001887">
    <property type="component" value="Chromosome"/>
</dbReference>
<keyword evidence="3" id="KW-1185">Reference proteome</keyword>
<reference evidence="2 3" key="1">
    <citation type="journal article" date="2009" name="Stand. Genomic Sci.">
        <title>Complete genome sequence of Pirellula staleyi type strain (ATCC 27377).</title>
        <authorList>
            <person name="Clum A."/>
            <person name="Tindall B.J."/>
            <person name="Sikorski J."/>
            <person name="Ivanova N."/>
            <person name="Mavrommatis K."/>
            <person name="Lucas S."/>
            <person name="Glavina del Rio T."/>
            <person name="Nolan M."/>
            <person name="Chen F."/>
            <person name="Tice H."/>
            <person name="Pitluck S."/>
            <person name="Cheng J.F."/>
            <person name="Chertkov O."/>
            <person name="Brettin T."/>
            <person name="Han C."/>
            <person name="Detter J.C."/>
            <person name="Kuske C."/>
            <person name="Bruce D."/>
            <person name="Goodwin L."/>
            <person name="Ovchinikova G."/>
            <person name="Pati A."/>
            <person name="Mikhailova N."/>
            <person name="Chen A."/>
            <person name="Palaniappan K."/>
            <person name="Land M."/>
            <person name="Hauser L."/>
            <person name="Chang Y.J."/>
            <person name="Jeffries C.D."/>
            <person name="Chain P."/>
            <person name="Rohde M."/>
            <person name="Goker M."/>
            <person name="Bristow J."/>
            <person name="Eisen J.A."/>
            <person name="Markowitz V."/>
            <person name="Hugenholtz P."/>
            <person name="Kyrpides N.C."/>
            <person name="Klenk H.P."/>
            <person name="Lapidus A."/>
        </authorList>
    </citation>
    <scope>NUCLEOTIDE SEQUENCE [LARGE SCALE GENOMIC DNA]</scope>
    <source>
        <strain evidence="3">ATCC 27377 / DSM 6068 / ICPB 4128</strain>
    </source>
</reference>